<accession>A0ABY4G8P4</accession>
<feature type="region of interest" description="Disordered" evidence="1">
    <location>
        <begin position="71"/>
        <end position="100"/>
    </location>
</feature>
<dbReference type="RefSeq" id="WP_245121692.1">
    <property type="nucleotide sequence ID" value="NZ_CP095061.1"/>
</dbReference>
<feature type="compositionally biased region" description="Low complexity" evidence="1">
    <location>
        <begin position="74"/>
        <end position="90"/>
    </location>
</feature>
<evidence type="ECO:0000256" key="1">
    <source>
        <dbReference type="SAM" id="MobiDB-lite"/>
    </source>
</evidence>
<gene>
    <name evidence="2" type="ORF">MUN86_03280</name>
</gene>
<organism evidence="2 3">
    <name type="scientific">Hymenobacter volaticus</name>
    <dbReference type="NCBI Taxonomy" id="2932254"/>
    <lineage>
        <taxon>Bacteria</taxon>
        <taxon>Pseudomonadati</taxon>
        <taxon>Bacteroidota</taxon>
        <taxon>Cytophagia</taxon>
        <taxon>Cytophagales</taxon>
        <taxon>Hymenobacteraceae</taxon>
        <taxon>Hymenobacter</taxon>
    </lineage>
</organism>
<keyword evidence="3" id="KW-1185">Reference proteome</keyword>
<evidence type="ECO:0000313" key="3">
    <source>
        <dbReference type="Proteomes" id="UP000830401"/>
    </source>
</evidence>
<dbReference type="Proteomes" id="UP000830401">
    <property type="component" value="Chromosome"/>
</dbReference>
<dbReference type="EMBL" id="CP095061">
    <property type="protein sequence ID" value="UOQ66949.1"/>
    <property type="molecule type" value="Genomic_DNA"/>
</dbReference>
<reference evidence="2" key="1">
    <citation type="submission" date="2022-04" db="EMBL/GenBank/DDBJ databases">
        <title>Hymenobacter sp. isolated from the air.</title>
        <authorList>
            <person name="Won M."/>
            <person name="Lee C.-M."/>
            <person name="Woen H.-Y."/>
            <person name="Kwon S.-W."/>
        </authorList>
    </citation>
    <scope>NUCLEOTIDE SEQUENCE</scope>
    <source>
        <strain evidence="2">5420S-77</strain>
    </source>
</reference>
<protein>
    <submittedName>
        <fullName evidence="2">Uncharacterized protein</fullName>
    </submittedName>
</protein>
<proteinExistence type="predicted"/>
<name>A0ABY4G8P4_9BACT</name>
<evidence type="ECO:0000313" key="2">
    <source>
        <dbReference type="EMBL" id="UOQ66949.1"/>
    </source>
</evidence>
<sequence length="138" mass="14782">MVWQDGTGRPVLTHQTQGAGGSYQLATRLQPTWSGLPDSPALPELFLQLLRPTALPDSYAASDDLRQVDARQLSTSVASTSGTTASQQPSAPNPTPTENLVLESTDLRPWAVLVALVLFAVERWLAARRTSVTSPSSL</sequence>